<reference evidence="2 3" key="1">
    <citation type="journal article" date="2019" name="mSystems">
        <title>Life at home and on the roam: Genomic adaptions reflect the dual lifestyle of an intracellular, facultative symbiont.</title>
        <authorList>
            <person name="Burgsdorf I."/>
        </authorList>
    </citation>
    <scope>NUCLEOTIDE SEQUENCE [LARGE SCALE GENOMIC DNA]</scope>
    <source>
        <strain evidence="2">277cI</strain>
    </source>
</reference>
<feature type="region of interest" description="Disordered" evidence="1">
    <location>
        <begin position="87"/>
        <end position="146"/>
    </location>
</feature>
<accession>A0A524RSM1</accession>
<sequence length="229" mass="23942">MYRRLDVAIGPDPVGVEGFRQAVRDQGNAAQPIGLGQGGLAPPRQCQRRAGRELQQPQGLPRLDPGKQEAHLIVPLILPPFALAHHQQGDAPLRPGGNGAEAGLADAGGHRQVRTSPEGLQGADAEGGHRHHHTDAIGETDISDQRAGTSLPRPLPLPWTALGNVGRPLPRLVLLEMLAAGVSGLWSDDISHVQLQGTASHCHGPAPACQSLATASIGLAEVTDGCDRH</sequence>
<organism evidence="2 3">
    <name type="scientific">Aphanocapsa feldmannii 277cI</name>
    <dbReference type="NCBI Taxonomy" id="2507554"/>
    <lineage>
        <taxon>Bacteria</taxon>
        <taxon>Bacillati</taxon>
        <taxon>Cyanobacteriota</taxon>
        <taxon>Cyanophyceae</taxon>
        <taxon>Oscillatoriophycideae</taxon>
        <taxon>Chroococcales</taxon>
        <taxon>Microcystaceae</taxon>
        <taxon>Aphanocapsa</taxon>
    </lineage>
</organism>
<dbReference type="Proteomes" id="UP000315454">
    <property type="component" value="Unassembled WGS sequence"/>
</dbReference>
<protein>
    <submittedName>
        <fullName evidence="2">Uncharacterized protein</fullName>
    </submittedName>
</protein>
<evidence type="ECO:0000313" key="3">
    <source>
        <dbReference type="Proteomes" id="UP000315454"/>
    </source>
</evidence>
<comment type="caution">
    <text evidence="2">The sequence shown here is derived from an EMBL/GenBank/DDBJ whole genome shotgun (WGS) entry which is preliminary data.</text>
</comment>
<gene>
    <name evidence="2" type="ORF">ERJ68_06840</name>
</gene>
<evidence type="ECO:0000256" key="1">
    <source>
        <dbReference type="SAM" id="MobiDB-lite"/>
    </source>
</evidence>
<proteinExistence type="predicted"/>
<dbReference type="EMBL" id="SRMN01000106">
    <property type="protein sequence ID" value="TGH20457.1"/>
    <property type="molecule type" value="Genomic_DNA"/>
</dbReference>
<name>A0A524RSM1_9CHRO</name>
<evidence type="ECO:0000313" key="2">
    <source>
        <dbReference type="EMBL" id="TGH20457.1"/>
    </source>
</evidence>
<feature type="region of interest" description="Disordered" evidence="1">
    <location>
        <begin position="29"/>
        <end position="65"/>
    </location>
</feature>
<dbReference type="AlphaFoldDB" id="A0A524RSM1"/>